<dbReference type="SUPFAM" id="SSF49879">
    <property type="entry name" value="SMAD/FHA domain"/>
    <property type="match status" value="1"/>
</dbReference>
<evidence type="ECO:0000313" key="4">
    <source>
        <dbReference type="Proteomes" id="UP001629953"/>
    </source>
</evidence>
<dbReference type="Proteomes" id="UP001629953">
    <property type="component" value="Unassembled WGS sequence"/>
</dbReference>
<dbReference type="Pfam" id="PF20232">
    <property type="entry name" value="T6SS_FHA_C"/>
    <property type="match status" value="1"/>
</dbReference>
<dbReference type="EMBL" id="JBEQCT010000002">
    <property type="protein sequence ID" value="MFM2484449.1"/>
    <property type="molecule type" value="Genomic_DNA"/>
</dbReference>
<name>A0ABW9G4Y0_9GAMM</name>
<feature type="domain" description="Type VI secretion system FHA" evidence="2">
    <location>
        <begin position="304"/>
        <end position="482"/>
    </location>
</feature>
<accession>A0ABW9G4Y0</accession>
<dbReference type="NCBIfam" id="TIGR03354">
    <property type="entry name" value="VI_FHA"/>
    <property type="match status" value="1"/>
</dbReference>
<gene>
    <name evidence="3" type="primary">tagH</name>
    <name evidence="3" type="ORF">ABUE30_05110</name>
</gene>
<protein>
    <submittedName>
        <fullName evidence="3">Type VI secretion system-associated FHA domain protein TagH</fullName>
    </submittedName>
</protein>
<dbReference type="Pfam" id="PF00498">
    <property type="entry name" value="FHA"/>
    <property type="match status" value="1"/>
</dbReference>
<evidence type="ECO:0000259" key="1">
    <source>
        <dbReference type="Pfam" id="PF00498"/>
    </source>
</evidence>
<proteinExistence type="predicted"/>
<dbReference type="InterPro" id="IPR000253">
    <property type="entry name" value="FHA_dom"/>
</dbReference>
<dbReference type="InterPro" id="IPR046883">
    <property type="entry name" value="T6SS_FHA_C"/>
</dbReference>
<dbReference type="RefSeq" id="WP_408622627.1">
    <property type="nucleotide sequence ID" value="NZ_JBEQCT010000002.1"/>
</dbReference>
<evidence type="ECO:0000313" key="3">
    <source>
        <dbReference type="EMBL" id="MFM2484449.1"/>
    </source>
</evidence>
<reference evidence="3 4" key="1">
    <citation type="journal article" date="2013" name="Int. J. Syst. Evol. Microbiol.">
        <title>Celerinatantimonas yamalensis sp. nov., a cold-adapted diazotrophic bacterium from a cold permafrost brine.</title>
        <authorList>
            <person name="Shcherbakova V."/>
            <person name="Chuvilskaya N."/>
            <person name="Rivkina E."/>
            <person name="Demidov N."/>
            <person name="Uchaeva V."/>
            <person name="Suetin S."/>
            <person name="Suzina N."/>
            <person name="Gilichinsky D."/>
        </authorList>
    </citation>
    <scope>NUCLEOTIDE SEQUENCE [LARGE SCALE GENOMIC DNA]</scope>
    <source>
        <strain evidence="3 4">C7</strain>
    </source>
</reference>
<dbReference type="InterPro" id="IPR017735">
    <property type="entry name" value="T6SS_FHA"/>
</dbReference>
<sequence>MTSDISTVTLTIINAEKLLSGGAAMFTFSRRGGAVGSGKINDWVLRDRQGLVQTKHCQISFIDNLFCLTDLSGATFMNSSSMAIGVNHQARLNDNDRIQVGPFVIRVSFDSQQIDTTSGHRSLETLFESEQMLSWSVDGSDADIIDIDTPMIDDPLSALAELQASDNSTQDYINIEDATHDKEPSRSEYLSAQDQQWIGQSITYQADNVRNQDAAIELKSVRINQECGAQPRPKATARQIHNPIDLLKDTTSEENIAMNSNELDELEKEIEKGFAAHSESSSMHDTDPALNGQPNHMVTGPMLKGLGVSTQKGDDFTEMHQLSEEIGASLKAAIKGLLSLHQQVRDSRYGQMNKNLQPIEDNPLRLGLSYEKTVETLFENDRSMVHLSAPAAIEESLKTVKDHNQAVQEATTAALNQIVQAFSPEVLLRRFKHYRRSTQSEENSTEAWAWKMYQNYYRELMSSRQHGFEKLFWEVFDQAYDRSLRQKQQEF</sequence>
<organism evidence="3 4">
    <name type="scientific">Celerinatantimonas yamalensis</name>
    <dbReference type="NCBI Taxonomy" id="559956"/>
    <lineage>
        <taxon>Bacteria</taxon>
        <taxon>Pseudomonadati</taxon>
        <taxon>Pseudomonadota</taxon>
        <taxon>Gammaproteobacteria</taxon>
        <taxon>Celerinatantimonadaceae</taxon>
        <taxon>Celerinatantimonas</taxon>
    </lineage>
</organism>
<dbReference type="CDD" id="cd00060">
    <property type="entry name" value="FHA"/>
    <property type="match status" value="1"/>
</dbReference>
<dbReference type="InterPro" id="IPR008984">
    <property type="entry name" value="SMAD_FHA_dom_sf"/>
</dbReference>
<evidence type="ECO:0000259" key="2">
    <source>
        <dbReference type="Pfam" id="PF20232"/>
    </source>
</evidence>
<feature type="domain" description="FHA" evidence="1">
    <location>
        <begin position="35"/>
        <end position="101"/>
    </location>
</feature>
<comment type="caution">
    <text evidence="3">The sequence shown here is derived from an EMBL/GenBank/DDBJ whole genome shotgun (WGS) entry which is preliminary data.</text>
</comment>
<dbReference type="Gene3D" id="2.60.200.20">
    <property type="match status" value="1"/>
</dbReference>
<keyword evidence="4" id="KW-1185">Reference proteome</keyword>